<keyword evidence="21" id="KW-1185">Reference proteome</keyword>
<dbReference type="GO" id="GO:0038023">
    <property type="term" value="F:signaling receptor activity"/>
    <property type="evidence" value="ECO:0007669"/>
    <property type="project" value="InterPro"/>
</dbReference>
<evidence type="ECO:0000256" key="14">
    <source>
        <dbReference type="PROSITE-ProRule" id="PRU01360"/>
    </source>
</evidence>
<evidence type="ECO:0000313" key="21">
    <source>
        <dbReference type="Proteomes" id="UP000199527"/>
    </source>
</evidence>
<keyword evidence="10 15" id="KW-0798">TonB box</keyword>
<evidence type="ECO:0000256" key="15">
    <source>
        <dbReference type="RuleBase" id="RU003357"/>
    </source>
</evidence>
<evidence type="ECO:0000256" key="5">
    <source>
        <dbReference type="ARBA" id="ARBA00022496"/>
    </source>
</evidence>
<dbReference type="GO" id="GO:0015344">
    <property type="term" value="F:siderophore uptake transmembrane transporter activity"/>
    <property type="evidence" value="ECO:0007669"/>
    <property type="project" value="TreeGrafter"/>
</dbReference>
<evidence type="ECO:0000256" key="16">
    <source>
        <dbReference type="SAM" id="MobiDB-lite"/>
    </source>
</evidence>
<dbReference type="InterPro" id="IPR000531">
    <property type="entry name" value="Beta-barrel_TonB"/>
</dbReference>
<evidence type="ECO:0000313" key="20">
    <source>
        <dbReference type="EMBL" id="SDI74762.1"/>
    </source>
</evidence>
<evidence type="ECO:0000256" key="10">
    <source>
        <dbReference type="ARBA" id="ARBA00023077"/>
    </source>
</evidence>
<dbReference type="Pfam" id="PF07715">
    <property type="entry name" value="Plug"/>
    <property type="match status" value="1"/>
</dbReference>
<dbReference type="PANTHER" id="PTHR32552">
    <property type="entry name" value="FERRICHROME IRON RECEPTOR-RELATED"/>
    <property type="match status" value="1"/>
</dbReference>
<feature type="domain" description="TonB-dependent receptor-like beta-barrel" evidence="18">
    <location>
        <begin position="244"/>
        <end position="677"/>
    </location>
</feature>
<dbReference type="Pfam" id="PF00593">
    <property type="entry name" value="TonB_dep_Rec_b-barrel"/>
    <property type="match status" value="1"/>
</dbReference>
<evidence type="ECO:0000256" key="4">
    <source>
        <dbReference type="ARBA" id="ARBA00022452"/>
    </source>
</evidence>
<dbReference type="RefSeq" id="WP_090362707.1">
    <property type="nucleotide sequence ID" value="NZ_FNEM01000003.1"/>
</dbReference>
<dbReference type="NCBIfam" id="TIGR01783">
    <property type="entry name" value="TonB-siderophor"/>
    <property type="match status" value="1"/>
</dbReference>
<evidence type="ECO:0000256" key="13">
    <source>
        <dbReference type="ARBA" id="ARBA00023237"/>
    </source>
</evidence>
<evidence type="ECO:0000256" key="3">
    <source>
        <dbReference type="ARBA" id="ARBA00022448"/>
    </source>
</evidence>
<keyword evidence="12" id="KW-0675">Receptor</keyword>
<evidence type="ECO:0000256" key="11">
    <source>
        <dbReference type="ARBA" id="ARBA00023136"/>
    </source>
</evidence>
<gene>
    <name evidence="20" type="ORF">SAMN04488540_1037</name>
</gene>
<dbReference type="CDD" id="cd01347">
    <property type="entry name" value="ligand_gated_channel"/>
    <property type="match status" value="1"/>
</dbReference>
<dbReference type="FunFam" id="2.170.130.10:FF:000001">
    <property type="entry name" value="Catecholate siderophore TonB-dependent receptor"/>
    <property type="match status" value="1"/>
</dbReference>
<keyword evidence="5" id="KW-0410">Iron transport</keyword>
<protein>
    <submittedName>
        <fullName evidence="20">Iron complex outermembrane recepter protein</fullName>
    </submittedName>
</protein>
<sequence>MFVAKTPLCFAIASVLGTLPALAETTEPVDENMVVTGVTFDNYKADTAKGAMRSDVSLLDTPQSVTVIPEIIVDEQLATTLGEVLINDASVTAGSKKWNREVFSLRGFELDSGSGYLRNGQQAWSHYVHPIETLERIEVLKGPSSMLYGQSAPGGLINMVTKKPTVESMYEFAFDVDEYGSTRFQADAGGALNEAQTLRYRATLVKQDAEYWREYQDGSSQERDRFLGALALAYDLSDWGMLSAHYDLTKDKTGIDRGAWLDDDGSVIGDDSTIWDMPWAFTDNEVENYGLDLDLYLSMNWTATLGFNHQMFSRQRLDSSPSYDSYMRLRDEGHSDGRYEYTAFDRYDDWQYKTYYADFNGTVTALGAEHQLLIGANMLDYYYGQLRDKGDTETYIPGQSLPPRPDLDYNNDSTKYESEYKYYGFYLQDLITLNENWQLLLGGRYDIQRKDGSGNDSESFVPKVSAIYHPAENGTVYLSYSESFQPQGEVADPRDANDGMNLDPETGESWELGTKWELAGGRLLLDGALFDITKTNVTTTETLQGNPEFDTRTTQGGEQQHRGAELSAQGQLSQQWFVMTSVMYLDAQYKNITTEDGVDLSGNTPVDAPEWSASAWTRYKLNDQWAFNLGAFYEGERFATIDNSITKDAYLRIDAGASYKLTVKEVEMNLRLNVENLFDENYIAGGTNTDATIGDGRNFRLSAQFAF</sequence>
<keyword evidence="6 14" id="KW-0812">Transmembrane</keyword>
<accession>A0A1G8N3L5</accession>
<dbReference type="InterPro" id="IPR039426">
    <property type="entry name" value="TonB-dep_rcpt-like"/>
</dbReference>
<evidence type="ECO:0000256" key="8">
    <source>
        <dbReference type="ARBA" id="ARBA00023004"/>
    </source>
</evidence>
<evidence type="ECO:0000256" key="6">
    <source>
        <dbReference type="ARBA" id="ARBA00022692"/>
    </source>
</evidence>
<organism evidence="20 21">
    <name type="scientific">Ferrimonas sediminum</name>
    <dbReference type="NCBI Taxonomy" id="718193"/>
    <lineage>
        <taxon>Bacteria</taxon>
        <taxon>Pseudomonadati</taxon>
        <taxon>Pseudomonadota</taxon>
        <taxon>Gammaproteobacteria</taxon>
        <taxon>Alteromonadales</taxon>
        <taxon>Ferrimonadaceae</taxon>
        <taxon>Ferrimonas</taxon>
    </lineage>
</organism>
<dbReference type="InterPro" id="IPR037066">
    <property type="entry name" value="Plug_dom_sf"/>
</dbReference>
<evidence type="ECO:0000256" key="2">
    <source>
        <dbReference type="ARBA" id="ARBA00009810"/>
    </source>
</evidence>
<evidence type="ECO:0000259" key="19">
    <source>
        <dbReference type="Pfam" id="PF07715"/>
    </source>
</evidence>
<keyword evidence="11 14" id="KW-0472">Membrane</keyword>
<name>A0A1G8N3L5_9GAMM</name>
<feature type="region of interest" description="Disordered" evidence="16">
    <location>
        <begin position="542"/>
        <end position="564"/>
    </location>
</feature>
<reference evidence="21" key="1">
    <citation type="submission" date="2016-10" db="EMBL/GenBank/DDBJ databases">
        <authorList>
            <person name="Varghese N."/>
            <person name="Submissions S."/>
        </authorList>
    </citation>
    <scope>NUCLEOTIDE SEQUENCE [LARGE SCALE GENOMIC DNA]</scope>
    <source>
        <strain evidence="21">DSM 23317</strain>
    </source>
</reference>
<keyword evidence="13 14" id="KW-0998">Cell outer membrane</keyword>
<dbReference type="Gene3D" id="2.170.130.10">
    <property type="entry name" value="TonB-dependent receptor, plug domain"/>
    <property type="match status" value="1"/>
</dbReference>
<keyword evidence="3 14" id="KW-0813">Transport</keyword>
<dbReference type="PROSITE" id="PS52016">
    <property type="entry name" value="TONB_DEPENDENT_REC_3"/>
    <property type="match status" value="1"/>
</dbReference>
<keyword evidence="9" id="KW-0406">Ion transport</keyword>
<keyword evidence="8" id="KW-0408">Iron</keyword>
<dbReference type="PANTHER" id="PTHR32552:SF68">
    <property type="entry name" value="FERRICHROME OUTER MEMBRANE TRANSPORTER_PHAGE RECEPTOR"/>
    <property type="match status" value="1"/>
</dbReference>
<dbReference type="EMBL" id="FNEM01000003">
    <property type="protein sequence ID" value="SDI74762.1"/>
    <property type="molecule type" value="Genomic_DNA"/>
</dbReference>
<comment type="similarity">
    <text evidence="2 14 15">Belongs to the TonB-dependent receptor family.</text>
</comment>
<keyword evidence="7 17" id="KW-0732">Signal</keyword>
<feature type="chain" id="PRO_5011741551" evidence="17">
    <location>
        <begin position="24"/>
        <end position="707"/>
    </location>
</feature>
<evidence type="ECO:0000259" key="18">
    <source>
        <dbReference type="Pfam" id="PF00593"/>
    </source>
</evidence>
<dbReference type="Gene3D" id="2.40.170.20">
    <property type="entry name" value="TonB-dependent receptor, beta-barrel domain"/>
    <property type="match status" value="1"/>
</dbReference>
<evidence type="ECO:0000256" key="7">
    <source>
        <dbReference type="ARBA" id="ARBA00022729"/>
    </source>
</evidence>
<comment type="subcellular location">
    <subcellularLocation>
        <location evidence="1 14">Cell outer membrane</location>
        <topology evidence="1 14">Multi-pass membrane protein</topology>
    </subcellularLocation>
</comment>
<dbReference type="InterPro" id="IPR036942">
    <property type="entry name" value="Beta-barrel_TonB_sf"/>
</dbReference>
<keyword evidence="4 14" id="KW-1134">Transmembrane beta strand</keyword>
<feature type="domain" description="TonB-dependent receptor plug" evidence="19">
    <location>
        <begin position="58"/>
        <end position="155"/>
    </location>
</feature>
<dbReference type="SUPFAM" id="SSF56935">
    <property type="entry name" value="Porins"/>
    <property type="match status" value="1"/>
</dbReference>
<dbReference type="InterPro" id="IPR012910">
    <property type="entry name" value="Plug_dom"/>
</dbReference>
<evidence type="ECO:0000256" key="12">
    <source>
        <dbReference type="ARBA" id="ARBA00023170"/>
    </source>
</evidence>
<dbReference type="GO" id="GO:0009279">
    <property type="term" value="C:cell outer membrane"/>
    <property type="evidence" value="ECO:0007669"/>
    <property type="project" value="UniProtKB-SubCell"/>
</dbReference>
<evidence type="ECO:0000256" key="1">
    <source>
        <dbReference type="ARBA" id="ARBA00004571"/>
    </source>
</evidence>
<feature type="signal peptide" evidence="17">
    <location>
        <begin position="1"/>
        <end position="23"/>
    </location>
</feature>
<dbReference type="AlphaFoldDB" id="A0A1G8N3L5"/>
<dbReference type="Proteomes" id="UP000199527">
    <property type="component" value="Unassembled WGS sequence"/>
</dbReference>
<evidence type="ECO:0000256" key="9">
    <source>
        <dbReference type="ARBA" id="ARBA00023065"/>
    </source>
</evidence>
<proteinExistence type="inferred from homology"/>
<evidence type="ECO:0000256" key="17">
    <source>
        <dbReference type="SAM" id="SignalP"/>
    </source>
</evidence>
<dbReference type="OrthoDB" id="127311at2"/>
<dbReference type="InterPro" id="IPR010105">
    <property type="entry name" value="TonB_sidphr_rcpt"/>
</dbReference>
<dbReference type="GO" id="GO:0015891">
    <property type="term" value="P:siderophore transport"/>
    <property type="evidence" value="ECO:0007669"/>
    <property type="project" value="InterPro"/>
</dbReference>